<feature type="transmembrane region" description="Helical" evidence="6">
    <location>
        <begin position="41"/>
        <end position="61"/>
    </location>
</feature>
<evidence type="ECO:0000256" key="6">
    <source>
        <dbReference type="SAM" id="Phobius"/>
    </source>
</evidence>
<dbReference type="PANTHER" id="PTHR36115">
    <property type="entry name" value="PROLINE-RICH ANTIGEN HOMOLOG-RELATED"/>
    <property type="match status" value="1"/>
</dbReference>
<gene>
    <name evidence="8" type="ORF">FYC77_14765</name>
</gene>
<comment type="caution">
    <text evidence="8">The sequence shown here is derived from an EMBL/GenBank/DDBJ whole genome shotgun (WGS) entry which is preliminary data.</text>
</comment>
<organism evidence="8 9">
    <name type="scientific">Natrialba swarupiae</name>
    <dbReference type="NCBI Taxonomy" id="2448032"/>
    <lineage>
        <taxon>Archaea</taxon>
        <taxon>Methanobacteriati</taxon>
        <taxon>Methanobacteriota</taxon>
        <taxon>Stenosarchaea group</taxon>
        <taxon>Halobacteria</taxon>
        <taxon>Halobacteriales</taxon>
        <taxon>Natrialbaceae</taxon>
        <taxon>Natrialba</taxon>
    </lineage>
</organism>
<keyword evidence="3 6" id="KW-0812">Transmembrane</keyword>
<evidence type="ECO:0000256" key="3">
    <source>
        <dbReference type="ARBA" id="ARBA00022692"/>
    </source>
</evidence>
<keyword evidence="9" id="KW-1185">Reference proteome</keyword>
<keyword evidence="2" id="KW-1003">Cell membrane</keyword>
<feature type="transmembrane region" description="Helical" evidence="6">
    <location>
        <begin position="68"/>
        <end position="89"/>
    </location>
</feature>
<evidence type="ECO:0000313" key="8">
    <source>
        <dbReference type="EMBL" id="TYT61179.1"/>
    </source>
</evidence>
<name>A0A5D5AHB8_9EURY</name>
<dbReference type="GO" id="GO:0005886">
    <property type="term" value="C:plasma membrane"/>
    <property type="evidence" value="ECO:0007669"/>
    <property type="project" value="UniProtKB-SubCell"/>
</dbReference>
<evidence type="ECO:0000313" key="9">
    <source>
        <dbReference type="Proteomes" id="UP000324104"/>
    </source>
</evidence>
<keyword evidence="4 6" id="KW-1133">Transmembrane helix</keyword>
<proteinExistence type="predicted"/>
<dbReference type="EMBL" id="VTAW01000021">
    <property type="protein sequence ID" value="TYT61179.1"/>
    <property type="molecule type" value="Genomic_DNA"/>
</dbReference>
<evidence type="ECO:0000256" key="2">
    <source>
        <dbReference type="ARBA" id="ARBA00022475"/>
    </source>
</evidence>
<dbReference type="PANTHER" id="PTHR36115:SF4">
    <property type="entry name" value="MEMBRANE PROTEIN"/>
    <property type="match status" value="1"/>
</dbReference>
<feature type="domain" description="RDD" evidence="7">
    <location>
        <begin position="31"/>
        <end position="159"/>
    </location>
</feature>
<sequence>MYILFVSLDYRIMLERHPRPVSGTEDEVLVGRIGAYVVDSIVVFGGIVFLFVTTAIASTFLQTVSNALSTLIVFVGITAVFVFFIYYFFMMEGHFGRTPGKALFGLVVVKEDGSKCTMGASVVRNFLWLIDGIGFWPLVVAVVCFFTDRNQRVGDMVAKTVVLRAKRETEH</sequence>
<dbReference type="InterPro" id="IPR010432">
    <property type="entry name" value="RDD"/>
</dbReference>
<protein>
    <submittedName>
        <fullName evidence="8">RDD family protein</fullName>
    </submittedName>
</protein>
<evidence type="ECO:0000256" key="1">
    <source>
        <dbReference type="ARBA" id="ARBA00004651"/>
    </source>
</evidence>
<reference evidence="8 9" key="1">
    <citation type="submission" date="2019-08" db="EMBL/GenBank/DDBJ databases">
        <title>Archaea genome.</title>
        <authorList>
            <person name="Kajale S."/>
            <person name="Shouche Y."/>
            <person name="Deshpande N."/>
            <person name="Sharma A."/>
        </authorList>
    </citation>
    <scope>NUCLEOTIDE SEQUENCE [LARGE SCALE GENOMIC DNA]</scope>
    <source>
        <strain evidence="8 9">ESP3B_9</strain>
    </source>
</reference>
<keyword evidence="5 6" id="KW-0472">Membrane</keyword>
<dbReference type="Pfam" id="PF06271">
    <property type="entry name" value="RDD"/>
    <property type="match status" value="1"/>
</dbReference>
<evidence type="ECO:0000259" key="7">
    <source>
        <dbReference type="Pfam" id="PF06271"/>
    </source>
</evidence>
<evidence type="ECO:0000256" key="4">
    <source>
        <dbReference type="ARBA" id="ARBA00022989"/>
    </source>
</evidence>
<feature type="transmembrane region" description="Helical" evidence="6">
    <location>
        <begin position="126"/>
        <end position="146"/>
    </location>
</feature>
<dbReference type="InterPro" id="IPR051791">
    <property type="entry name" value="Pra-immunoreactive"/>
</dbReference>
<accession>A0A5D5AHB8</accession>
<comment type="subcellular location">
    <subcellularLocation>
        <location evidence="1">Cell membrane</location>
        <topology evidence="1">Multi-pass membrane protein</topology>
    </subcellularLocation>
</comment>
<dbReference type="AlphaFoldDB" id="A0A5D5AHB8"/>
<dbReference type="Proteomes" id="UP000324104">
    <property type="component" value="Unassembled WGS sequence"/>
</dbReference>
<evidence type="ECO:0000256" key="5">
    <source>
        <dbReference type="ARBA" id="ARBA00023136"/>
    </source>
</evidence>